<name>A0AAE5A662_9NOCA</name>
<dbReference type="PRINTS" id="PR00359">
    <property type="entry name" value="BP450"/>
</dbReference>
<dbReference type="PRINTS" id="PR00385">
    <property type="entry name" value="P450"/>
</dbReference>
<evidence type="ECO:0000256" key="8">
    <source>
        <dbReference type="RuleBase" id="RU000461"/>
    </source>
</evidence>
<keyword evidence="5 8" id="KW-0560">Oxidoreductase</keyword>
<dbReference type="GO" id="GO:0020037">
    <property type="term" value="F:heme binding"/>
    <property type="evidence" value="ECO:0007669"/>
    <property type="project" value="InterPro"/>
</dbReference>
<protein>
    <submittedName>
        <fullName evidence="9">Cytochrome P450</fullName>
    </submittedName>
</protein>
<reference evidence="9" key="1">
    <citation type="submission" date="2023-10" db="EMBL/GenBank/DDBJ databases">
        <title>Development of a sustainable strategy for remediation of hydrocarbon-contaminated territories based on the waste exchange concept.</title>
        <authorList>
            <person name="Krivoruchko A."/>
        </authorList>
    </citation>
    <scope>NUCLEOTIDE SEQUENCE</scope>
    <source>
        <strain evidence="9">IEGM 68</strain>
    </source>
</reference>
<dbReference type="Proteomes" id="UP001185863">
    <property type="component" value="Unassembled WGS sequence"/>
</dbReference>
<organism evidence="9 10">
    <name type="scientific">Rhodococcus oxybenzonivorans</name>
    <dbReference type="NCBI Taxonomy" id="1990687"/>
    <lineage>
        <taxon>Bacteria</taxon>
        <taxon>Bacillati</taxon>
        <taxon>Actinomycetota</taxon>
        <taxon>Actinomycetes</taxon>
        <taxon>Mycobacteriales</taxon>
        <taxon>Nocardiaceae</taxon>
        <taxon>Rhodococcus</taxon>
    </lineage>
</organism>
<evidence type="ECO:0000256" key="1">
    <source>
        <dbReference type="ARBA" id="ARBA00001971"/>
    </source>
</evidence>
<dbReference type="InterPro" id="IPR001128">
    <property type="entry name" value="Cyt_P450"/>
</dbReference>
<dbReference type="InterPro" id="IPR036396">
    <property type="entry name" value="Cyt_P450_sf"/>
</dbReference>
<keyword evidence="7 8" id="KW-0503">Monooxygenase</keyword>
<dbReference type="GO" id="GO:0005506">
    <property type="term" value="F:iron ion binding"/>
    <property type="evidence" value="ECO:0007669"/>
    <property type="project" value="InterPro"/>
</dbReference>
<dbReference type="InterPro" id="IPR017972">
    <property type="entry name" value="Cyt_P450_CS"/>
</dbReference>
<gene>
    <name evidence="9" type="ORF">R4315_11625</name>
</gene>
<dbReference type="InterPro" id="IPR002397">
    <property type="entry name" value="Cyt_P450_B"/>
</dbReference>
<keyword evidence="4 8" id="KW-0479">Metal-binding</keyword>
<evidence type="ECO:0000313" key="10">
    <source>
        <dbReference type="Proteomes" id="UP001185863"/>
    </source>
</evidence>
<comment type="similarity">
    <text evidence="2 8">Belongs to the cytochrome P450 family.</text>
</comment>
<dbReference type="PANTHER" id="PTHR46696:SF4">
    <property type="entry name" value="BIOTIN BIOSYNTHESIS CYTOCHROME P450"/>
    <property type="match status" value="1"/>
</dbReference>
<dbReference type="Gene3D" id="1.10.630.10">
    <property type="entry name" value="Cytochrome P450"/>
    <property type="match status" value="1"/>
</dbReference>
<dbReference type="Pfam" id="PF00067">
    <property type="entry name" value="p450"/>
    <property type="match status" value="1"/>
</dbReference>
<dbReference type="GO" id="GO:0008395">
    <property type="term" value="F:steroid hydroxylase activity"/>
    <property type="evidence" value="ECO:0007669"/>
    <property type="project" value="TreeGrafter"/>
</dbReference>
<dbReference type="GO" id="GO:0006707">
    <property type="term" value="P:cholesterol catabolic process"/>
    <property type="evidence" value="ECO:0007669"/>
    <property type="project" value="TreeGrafter"/>
</dbReference>
<dbReference type="AlphaFoldDB" id="A0AAE5A662"/>
<evidence type="ECO:0000256" key="2">
    <source>
        <dbReference type="ARBA" id="ARBA00010617"/>
    </source>
</evidence>
<evidence type="ECO:0000256" key="4">
    <source>
        <dbReference type="ARBA" id="ARBA00022723"/>
    </source>
</evidence>
<evidence type="ECO:0000256" key="5">
    <source>
        <dbReference type="ARBA" id="ARBA00023002"/>
    </source>
</evidence>
<evidence type="ECO:0000256" key="3">
    <source>
        <dbReference type="ARBA" id="ARBA00022617"/>
    </source>
</evidence>
<dbReference type="PANTHER" id="PTHR46696">
    <property type="entry name" value="P450, PUTATIVE (EUROFUNG)-RELATED"/>
    <property type="match status" value="1"/>
</dbReference>
<evidence type="ECO:0000313" key="9">
    <source>
        <dbReference type="EMBL" id="MDV7265191.1"/>
    </source>
</evidence>
<sequence>MSHAEAHPATFPIDLSDIDFLTGDRTEQYREIRDAGAALPLDLGPGYPTWVVSRYSDVREILRLPEGRMQPLGTASPPWLEGPALDRFRANLVQIDEPDHSRLRTVVGPMFIPRRVEQFRQFATESVRRAIADVMSQDCSVDAVQSLAVAIPRGVICRLLGIAEDDWERLTANQHTFLQIFSPTPLDSAQLAALNHITRFYLDYFDEFLTSRPAEQHSPFVQLLLEAERSGDLSHLEVLSLMHTILDAGYETTRTSISNLVEILAQQPDVLDQLRADPDLVPGAVEELLRFRTPLHVRERYLVEEFRTSDGTVLPAGARALVLLSAANRDPDTFVEPDILDLQRVNAKAHVAFGGGMHHCLGAPIARIQLQETIRGLINTFESIELRKPGQRFPDLIFPALISLPVTLHPLKTR</sequence>
<dbReference type="GO" id="GO:0036199">
    <property type="term" value="F:cholest-4-en-3-one 26-monooxygenase activity"/>
    <property type="evidence" value="ECO:0007669"/>
    <property type="project" value="TreeGrafter"/>
</dbReference>
<evidence type="ECO:0000256" key="7">
    <source>
        <dbReference type="ARBA" id="ARBA00023033"/>
    </source>
</evidence>
<keyword evidence="6 8" id="KW-0408">Iron</keyword>
<proteinExistence type="inferred from homology"/>
<comment type="caution">
    <text evidence="9">The sequence shown here is derived from an EMBL/GenBank/DDBJ whole genome shotgun (WGS) entry which is preliminary data.</text>
</comment>
<dbReference type="RefSeq" id="WP_317745761.1">
    <property type="nucleotide sequence ID" value="NZ_JAWLUP010000021.1"/>
</dbReference>
<accession>A0AAE5A662</accession>
<evidence type="ECO:0000256" key="6">
    <source>
        <dbReference type="ARBA" id="ARBA00023004"/>
    </source>
</evidence>
<dbReference type="PROSITE" id="PS00086">
    <property type="entry name" value="CYTOCHROME_P450"/>
    <property type="match status" value="1"/>
</dbReference>
<dbReference type="EMBL" id="JAWLUP010000021">
    <property type="protein sequence ID" value="MDV7265191.1"/>
    <property type="molecule type" value="Genomic_DNA"/>
</dbReference>
<dbReference type="SUPFAM" id="SSF48264">
    <property type="entry name" value="Cytochrome P450"/>
    <property type="match status" value="1"/>
</dbReference>
<keyword evidence="3 8" id="KW-0349">Heme</keyword>
<comment type="cofactor">
    <cofactor evidence="1">
        <name>heme</name>
        <dbReference type="ChEBI" id="CHEBI:30413"/>
    </cofactor>
</comment>